<keyword evidence="6" id="KW-1185">Reference proteome</keyword>
<accession>A0A3A3Z3F9</accession>
<dbReference type="GO" id="GO:0032259">
    <property type="term" value="P:methylation"/>
    <property type="evidence" value="ECO:0007669"/>
    <property type="project" value="UniProtKB-KW"/>
</dbReference>
<dbReference type="InterPro" id="IPR051128">
    <property type="entry name" value="EgtD_Methyltrsf_superfamily"/>
</dbReference>
<sequence length="230" mass="24750">MGRRPALGGRTGPAPRRGDARRARGHATGGGAVSAVVLDTRLDPAARREALRADVRRGLTATPKALPATWSYDARGSEPRARFLAGLAATLRPGDALLLGTDLVEDVARLEAAYDDARGVTAAFHKNVLAVIDRELDADLDPDAFDHVARWVPEHERTEMLLRSRRAQRAHVRALGLEVDLAEGEEIRTEVSSKFRRGGVEGELAAAGLRVRHRWEDPAGDVGVSLSVPG</sequence>
<dbReference type="Proteomes" id="UP000265614">
    <property type="component" value="Unassembled WGS sequence"/>
</dbReference>
<feature type="compositionally biased region" description="Low complexity" evidence="3">
    <location>
        <begin position="1"/>
        <end position="15"/>
    </location>
</feature>
<evidence type="ECO:0000256" key="2">
    <source>
        <dbReference type="ARBA" id="ARBA00022679"/>
    </source>
</evidence>
<dbReference type="GO" id="GO:0008168">
    <property type="term" value="F:methyltransferase activity"/>
    <property type="evidence" value="ECO:0007669"/>
    <property type="project" value="UniProtKB-KW"/>
</dbReference>
<dbReference type="Pfam" id="PF10017">
    <property type="entry name" value="Methyltransf_33"/>
    <property type="match status" value="1"/>
</dbReference>
<evidence type="ECO:0000313" key="6">
    <source>
        <dbReference type="Proteomes" id="UP000265614"/>
    </source>
</evidence>
<dbReference type="Gene3D" id="3.40.50.150">
    <property type="entry name" value="Vaccinia Virus protein VP39"/>
    <property type="match status" value="1"/>
</dbReference>
<evidence type="ECO:0000313" key="5">
    <source>
        <dbReference type="EMBL" id="RJK97259.1"/>
    </source>
</evidence>
<evidence type="ECO:0000256" key="1">
    <source>
        <dbReference type="ARBA" id="ARBA00022603"/>
    </source>
</evidence>
<keyword evidence="2" id="KW-0808">Transferase</keyword>
<dbReference type="EMBL" id="QZEZ01000002">
    <property type="protein sequence ID" value="RJK97259.1"/>
    <property type="molecule type" value="Genomic_DNA"/>
</dbReference>
<reference evidence="5 6" key="1">
    <citation type="submission" date="2018-09" db="EMBL/GenBank/DDBJ databases">
        <title>YIM 75000 draft genome.</title>
        <authorList>
            <person name="Tang S."/>
            <person name="Feng Y."/>
        </authorList>
    </citation>
    <scope>NUCLEOTIDE SEQUENCE [LARGE SCALE GENOMIC DNA]</scope>
    <source>
        <strain evidence="5 6">YIM 75000</strain>
    </source>
</reference>
<dbReference type="AlphaFoldDB" id="A0A3A3Z3F9"/>
<keyword evidence="1" id="KW-0489">Methyltransferase</keyword>
<dbReference type="OrthoDB" id="5289726at2"/>
<organism evidence="5 6">
    <name type="scientific">Vallicoccus soli</name>
    <dbReference type="NCBI Taxonomy" id="2339232"/>
    <lineage>
        <taxon>Bacteria</taxon>
        <taxon>Bacillati</taxon>
        <taxon>Actinomycetota</taxon>
        <taxon>Actinomycetes</taxon>
        <taxon>Motilibacterales</taxon>
        <taxon>Vallicoccaceae</taxon>
        <taxon>Vallicoccus</taxon>
    </lineage>
</organism>
<protein>
    <recommendedName>
        <fullName evidence="4">Histidine-specific methyltransferase SAM-dependent domain-containing protein</fullName>
    </recommendedName>
</protein>
<comment type="caution">
    <text evidence="5">The sequence shown here is derived from an EMBL/GenBank/DDBJ whole genome shotgun (WGS) entry which is preliminary data.</text>
</comment>
<feature type="region of interest" description="Disordered" evidence="3">
    <location>
        <begin position="1"/>
        <end position="30"/>
    </location>
</feature>
<feature type="domain" description="Histidine-specific methyltransferase SAM-dependent" evidence="4">
    <location>
        <begin position="80"/>
        <end position="226"/>
    </location>
</feature>
<evidence type="ECO:0000259" key="4">
    <source>
        <dbReference type="Pfam" id="PF10017"/>
    </source>
</evidence>
<name>A0A3A3Z3F9_9ACTN</name>
<evidence type="ECO:0000256" key="3">
    <source>
        <dbReference type="SAM" id="MobiDB-lite"/>
    </source>
</evidence>
<dbReference type="PANTHER" id="PTHR43397:SF1">
    <property type="entry name" value="ERGOTHIONEINE BIOSYNTHESIS PROTEIN 1"/>
    <property type="match status" value="1"/>
</dbReference>
<dbReference type="PANTHER" id="PTHR43397">
    <property type="entry name" value="ERGOTHIONEINE BIOSYNTHESIS PROTEIN 1"/>
    <property type="match status" value="1"/>
</dbReference>
<gene>
    <name evidence="5" type="ORF">D5H78_08180</name>
</gene>
<proteinExistence type="predicted"/>
<dbReference type="InterPro" id="IPR029063">
    <property type="entry name" value="SAM-dependent_MTases_sf"/>
</dbReference>
<dbReference type="InterPro" id="IPR019257">
    <property type="entry name" value="MeTrfase_dom"/>
</dbReference>